<keyword evidence="4" id="KW-0804">Transcription</keyword>
<dbReference type="Gene3D" id="1.10.10.10">
    <property type="entry name" value="Winged helix-like DNA-binding domain superfamily/Winged helix DNA-binding domain"/>
    <property type="match status" value="1"/>
</dbReference>
<evidence type="ECO:0000259" key="5">
    <source>
        <dbReference type="Pfam" id="PF04542"/>
    </source>
</evidence>
<evidence type="ECO:0000256" key="1">
    <source>
        <dbReference type="ARBA" id="ARBA00010641"/>
    </source>
</evidence>
<comment type="caution">
    <text evidence="7">The sequence shown here is derived from an EMBL/GenBank/DDBJ whole genome shotgun (WGS) entry which is preliminary data.</text>
</comment>
<keyword evidence="8" id="KW-1185">Reference proteome</keyword>
<dbReference type="InterPro" id="IPR013324">
    <property type="entry name" value="RNA_pol_sigma_r3/r4-like"/>
</dbReference>
<reference evidence="7 8" key="1">
    <citation type="submission" date="2023-03" db="EMBL/GenBank/DDBJ databases">
        <title>Bacillus Genome Sequencing.</title>
        <authorList>
            <person name="Dunlap C."/>
        </authorList>
    </citation>
    <scope>NUCLEOTIDE SEQUENCE [LARGE SCALE GENOMIC DNA]</scope>
    <source>
        <strain evidence="7 8">NRS-52</strain>
    </source>
</reference>
<sequence length="186" mass="22338">MEHGKEQGLRLDELKLIKRAQRGDSQAMAQLLQAHYSFLMKYLIKMTMNPALAEEVAQETMLRCIEKIRLYNDKSKFSSWLITLATRIYIDQMRRTKVEKRWKDQEQALRRTEWQLKARQEEWTDAMEALSRLDYEWRLPILLKHYYGYAYEEIADMMDIPPGTVKSRVHHGLQQLRKELTTDEKE</sequence>
<organism evidence="7 8">
    <name type="scientific">Paenibacillus chibensis</name>
    <dbReference type="NCBI Taxonomy" id="59846"/>
    <lineage>
        <taxon>Bacteria</taxon>
        <taxon>Bacillati</taxon>
        <taxon>Bacillota</taxon>
        <taxon>Bacilli</taxon>
        <taxon>Bacillales</taxon>
        <taxon>Paenibacillaceae</taxon>
        <taxon>Paenibacillus</taxon>
    </lineage>
</organism>
<dbReference type="EMBL" id="JARTLD010000004">
    <property type="protein sequence ID" value="MED5016062.1"/>
    <property type="molecule type" value="Genomic_DNA"/>
</dbReference>
<gene>
    <name evidence="7" type="primary">sigY</name>
    <name evidence="7" type="ORF">P9847_01945</name>
</gene>
<dbReference type="InterPro" id="IPR013249">
    <property type="entry name" value="RNA_pol_sigma70_r4_t2"/>
</dbReference>
<name>A0ABU6PNW3_9BACL</name>
<accession>A0ABU6PNW3</accession>
<dbReference type="RefSeq" id="WP_328274978.1">
    <property type="nucleotide sequence ID" value="NZ_JARTLD010000004.1"/>
</dbReference>
<dbReference type="NCBIfam" id="TIGR02937">
    <property type="entry name" value="sigma70-ECF"/>
    <property type="match status" value="1"/>
</dbReference>
<keyword evidence="3" id="KW-0731">Sigma factor</keyword>
<dbReference type="InterPro" id="IPR013325">
    <property type="entry name" value="RNA_pol_sigma_r2"/>
</dbReference>
<dbReference type="Pfam" id="PF04542">
    <property type="entry name" value="Sigma70_r2"/>
    <property type="match status" value="1"/>
</dbReference>
<dbReference type="NCBIfam" id="NF007216">
    <property type="entry name" value="PRK09638.1"/>
    <property type="match status" value="1"/>
</dbReference>
<evidence type="ECO:0000313" key="8">
    <source>
        <dbReference type="Proteomes" id="UP001343257"/>
    </source>
</evidence>
<feature type="domain" description="RNA polymerase sigma factor 70 region 4 type 2" evidence="6">
    <location>
        <begin position="127"/>
        <end position="176"/>
    </location>
</feature>
<dbReference type="InterPro" id="IPR036388">
    <property type="entry name" value="WH-like_DNA-bd_sf"/>
</dbReference>
<dbReference type="SUPFAM" id="SSF88659">
    <property type="entry name" value="Sigma3 and sigma4 domains of RNA polymerase sigma factors"/>
    <property type="match status" value="1"/>
</dbReference>
<evidence type="ECO:0000256" key="4">
    <source>
        <dbReference type="ARBA" id="ARBA00023163"/>
    </source>
</evidence>
<dbReference type="Gene3D" id="1.10.1740.10">
    <property type="match status" value="1"/>
</dbReference>
<dbReference type="Proteomes" id="UP001343257">
    <property type="component" value="Unassembled WGS sequence"/>
</dbReference>
<dbReference type="PANTHER" id="PTHR43133:SF60">
    <property type="entry name" value="RNA POLYMERASE SIGMA FACTOR SIGV"/>
    <property type="match status" value="1"/>
</dbReference>
<proteinExistence type="inferred from homology"/>
<protein>
    <submittedName>
        <fullName evidence="7">RNA polymerase sigma factor SigY</fullName>
    </submittedName>
</protein>
<dbReference type="Pfam" id="PF08281">
    <property type="entry name" value="Sigma70_r4_2"/>
    <property type="match status" value="1"/>
</dbReference>
<keyword evidence="2" id="KW-0805">Transcription regulation</keyword>
<evidence type="ECO:0000256" key="2">
    <source>
        <dbReference type="ARBA" id="ARBA00023015"/>
    </source>
</evidence>
<dbReference type="InterPro" id="IPR007627">
    <property type="entry name" value="RNA_pol_sigma70_r2"/>
</dbReference>
<feature type="domain" description="RNA polymerase sigma-70 region 2" evidence="5">
    <location>
        <begin position="31"/>
        <end position="97"/>
    </location>
</feature>
<dbReference type="CDD" id="cd06171">
    <property type="entry name" value="Sigma70_r4"/>
    <property type="match status" value="1"/>
</dbReference>
<evidence type="ECO:0000313" key="7">
    <source>
        <dbReference type="EMBL" id="MED5016062.1"/>
    </source>
</evidence>
<comment type="similarity">
    <text evidence="1">Belongs to the sigma-70 factor family. ECF subfamily.</text>
</comment>
<evidence type="ECO:0000259" key="6">
    <source>
        <dbReference type="Pfam" id="PF08281"/>
    </source>
</evidence>
<dbReference type="InterPro" id="IPR014284">
    <property type="entry name" value="RNA_pol_sigma-70_dom"/>
</dbReference>
<dbReference type="SUPFAM" id="SSF88946">
    <property type="entry name" value="Sigma2 domain of RNA polymerase sigma factors"/>
    <property type="match status" value="1"/>
</dbReference>
<dbReference type="InterPro" id="IPR039425">
    <property type="entry name" value="RNA_pol_sigma-70-like"/>
</dbReference>
<dbReference type="PANTHER" id="PTHR43133">
    <property type="entry name" value="RNA POLYMERASE ECF-TYPE SIGMA FACTO"/>
    <property type="match status" value="1"/>
</dbReference>
<evidence type="ECO:0000256" key="3">
    <source>
        <dbReference type="ARBA" id="ARBA00023082"/>
    </source>
</evidence>